<evidence type="ECO:0000256" key="4">
    <source>
        <dbReference type="ARBA" id="ARBA00022692"/>
    </source>
</evidence>
<reference evidence="13 14" key="1">
    <citation type="submission" date="2016-10" db="EMBL/GenBank/DDBJ databases">
        <authorList>
            <person name="de Groot N.N."/>
        </authorList>
    </citation>
    <scope>NUCLEOTIDE SEQUENCE [LARGE SCALE GENOMIC DNA]</scope>
    <source>
        <strain evidence="13">MBHS1</strain>
    </source>
</reference>
<dbReference type="Pfam" id="PF04354">
    <property type="entry name" value="ZipA_C"/>
    <property type="match status" value="1"/>
</dbReference>
<evidence type="ECO:0000256" key="3">
    <source>
        <dbReference type="ARBA" id="ARBA00022618"/>
    </source>
</evidence>
<feature type="transmembrane region" description="Helical" evidence="11">
    <location>
        <begin position="12"/>
        <end position="30"/>
    </location>
</feature>
<dbReference type="Gene3D" id="3.30.1400.10">
    <property type="entry name" value="ZipA, C-terminal FtsZ-binding domain"/>
    <property type="match status" value="1"/>
</dbReference>
<name>A0A1H6FBY6_9GAMM</name>
<keyword evidence="7 8" id="KW-0131">Cell cycle</keyword>
<evidence type="ECO:0000313" key="13">
    <source>
        <dbReference type="EMBL" id="SEH07610.1"/>
    </source>
</evidence>
<dbReference type="RefSeq" id="WP_103921247.1">
    <property type="nucleotide sequence ID" value="NZ_FMSV02000537.1"/>
</dbReference>
<evidence type="ECO:0000256" key="5">
    <source>
        <dbReference type="ARBA" id="ARBA00022989"/>
    </source>
</evidence>
<dbReference type="SUPFAM" id="SSF64383">
    <property type="entry name" value="Cell-division protein ZipA, C-terminal domain"/>
    <property type="match status" value="1"/>
</dbReference>
<gene>
    <name evidence="13" type="primary">zipA</name>
    <name evidence="13" type="ORF">MBHS_03486</name>
</gene>
<keyword evidence="6 9" id="KW-0472">Membrane</keyword>
<keyword evidence="14" id="KW-1185">Reference proteome</keyword>
<organism evidence="13 14">
    <name type="scientific">Candidatus Venteria ishoeyi</name>
    <dbReference type="NCBI Taxonomy" id="1899563"/>
    <lineage>
        <taxon>Bacteria</taxon>
        <taxon>Pseudomonadati</taxon>
        <taxon>Pseudomonadota</taxon>
        <taxon>Gammaproteobacteria</taxon>
        <taxon>Thiotrichales</taxon>
        <taxon>Thiotrichaceae</taxon>
        <taxon>Venteria</taxon>
    </lineage>
</organism>
<evidence type="ECO:0000256" key="7">
    <source>
        <dbReference type="ARBA" id="ARBA00023306"/>
    </source>
</evidence>
<comment type="subcellular location">
    <subcellularLocation>
        <location evidence="9">Cell inner membrane</location>
        <topology evidence="9">Single-pass type I membrane protein</topology>
    </subcellularLocation>
</comment>
<evidence type="ECO:0000256" key="1">
    <source>
        <dbReference type="ARBA" id="ARBA00022475"/>
    </source>
</evidence>
<comment type="similarity">
    <text evidence="8">Belongs to the ZipA family.</text>
</comment>
<feature type="compositionally biased region" description="Basic and acidic residues" evidence="10">
    <location>
        <begin position="143"/>
        <end position="158"/>
    </location>
</feature>
<evidence type="ECO:0000313" key="14">
    <source>
        <dbReference type="Proteomes" id="UP000236724"/>
    </source>
</evidence>
<dbReference type="EMBL" id="FMSV02000537">
    <property type="protein sequence ID" value="SEH07610.1"/>
    <property type="molecule type" value="Genomic_DNA"/>
</dbReference>
<comment type="function">
    <text evidence="8">Essential cell division protein that stabilizes the FtsZ protofilaments by cross-linking them and that serves as a cytoplasmic membrane anchor for the Z ring. Also required for the recruitment to the septal ring of downstream cell division proteins.</text>
</comment>
<keyword evidence="4 9" id="KW-0812">Transmembrane</keyword>
<dbReference type="SMART" id="SM00771">
    <property type="entry name" value="ZipA_C"/>
    <property type="match status" value="1"/>
</dbReference>
<dbReference type="Proteomes" id="UP000236724">
    <property type="component" value="Unassembled WGS sequence"/>
</dbReference>
<dbReference type="GO" id="GO:0032153">
    <property type="term" value="C:cell division site"/>
    <property type="evidence" value="ECO:0007669"/>
    <property type="project" value="TreeGrafter"/>
</dbReference>
<protein>
    <recommendedName>
        <fullName evidence="8">Cell division protein ZipA</fullName>
    </recommendedName>
</protein>
<dbReference type="PANTHER" id="PTHR38685">
    <property type="entry name" value="CELL DIVISION PROTEIN ZIPA"/>
    <property type="match status" value="1"/>
</dbReference>
<keyword evidence="3 8" id="KW-0132">Cell division</keyword>
<feature type="domain" description="ZipA C-terminal FtsZ-binding" evidence="12">
    <location>
        <begin position="160"/>
        <end position="291"/>
    </location>
</feature>
<dbReference type="InterPro" id="IPR011919">
    <property type="entry name" value="Cell_div_ZipA"/>
</dbReference>
<evidence type="ECO:0000256" key="10">
    <source>
        <dbReference type="SAM" id="MobiDB-lite"/>
    </source>
</evidence>
<evidence type="ECO:0000259" key="12">
    <source>
        <dbReference type="SMART" id="SM00771"/>
    </source>
</evidence>
<feature type="region of interest" description="Disordered" evidence="10">
    <location>
        <begin position="112"/>
        <end position="158"/>
    </location>
</feature>
<dbReference type="GO" id="GO:0000917">
    <property type="term" value="P:division septum assembly"/>
    <property type="evidence" value="ECO:0007669"/>
    <property type="project" value="TreeGrafter"/>
</dbReference>
<keyword evidence="5 11" id="KW-1133">Transmembrane helix</keyword>
<evidence type="ECO:0000256" key="8">
    <source>
        <dbReference type="RuleBase" id="RU003612"/>
    </source>
</evidence>
<dbReference type="NCBIfam" id="TIGR02205">
    <property type="entry name" value="septum_zipA"/>
    <property type="match status" value="1"/>
</dbReference>
<keyword evidence="2 9" id="KW-0997">Cell inner membrane</keyword>
<dbReference type="OrthoDB" id="7054914at2"/>
<dbReference type="AlphaFoldDB" id="A0A1H6FBY6"/>
<accession>A0A1H6FBY6</accession>
<keyword evidence="1 9" id="KW-1003">Cell membrane</keyword>
<evidence type="ECO:0000256" key="11">
    <source>
        <dbReference type="SAM" id="Phobius"/>
    </source>
</evidence>
<dbReference type="InterPro" id="IPR036765">
    <property type="entry name" value="ZipA_FtsZ-bd_C_sf"/>
</dbReference>
<dbReference type="GO" id="GO:0005886">
    <property type="term" value="C:plasma membrane"/>
    <property type="evidence" value="ECO:0007669"/>
    <property type="project" value="UniProtKB-SubCell"/>
</dbReference>
<sequence length="297" mass="33572">MEAMETLLQTPWILGLLGVPVLLGLLWLIFRNRNHYDDEILVADKELYNRGYFDKKTDYDDPLLDEPGQGQEPVNMPEDNIPLADDRIENWPDDAEIRLEEDQQQETLATETAFHDEVNPPVVEAEPETSAAEISHTQVSADSADKASRTEADEAPEKAPELIIMLGVSAKPGRKFQGQDILEVSEKLGMLHADMQLFHHYGMELKASEKPIFSMANQLKPGVFERDLMSTLHTTGLVLFMQLPGLLDGRVAFELMLHTAQRLAQMLDGNLENERRQTLTAEHIDGIRQEIAQFEQT</sequence>
<evidence type="ECO:0000256" key="9">
    <source>
        <dbReference type="RuleBase" id="RU003613"/>
    </source>
</evidence>
<evidence type="ECO:0000256" key="6">
    <source>
        <dbReference type="ARBA" id="ARBA00023136"/>
    </source>
</evidence>
<evidence type="ECO:0000256" key="2">
    <source>
        <dbReference type="ARBA" id="ARBA00022519"/>
    </source>
</evidence>
<dbReference type="InterPro" id="IPR007449">
    <property type="entry name" value="ZipA_FtsZ-bd_C"/>
</dbReference>
<dbReference type="PANTHER" id="PTHR38685:SF1">
    <property type="entry name" value="CELL DIVISION PROTEIN ZIPA"/>
    <property type="match status" value="1"/>
</dbReference>
<proteinExistence type="inferred from homology"/>